<evidence type="ECO:0000313" key="2">
    <source>
        <dbReference type="Proteomes" id="UP000772434"/>
    </source>
</evidence>
<gene>
    <name evidence="1" type="ORF">BDP27DRAFT_1228142</name>
</gene>
<dbReference type="AlphaFoldDB" id="A0A9P5PPY0"/>
<dbReference type="EMBL" id="JADNRY010000094">
    <property type="protein sequence ID" value="KAF9065980.1"/>
    <property type="molecule type" value="Genomic_DNA"/>
</dbReference>
<dbReference type="InterPro" id="IPR027417">
    <property type="entry name" value="P-loop_NTPase"/>
</dbReference>
<feature type="non-terminal residue" evidence="1">
    <location>
        <position position="1"/>
    </location>
</feature>
<organism evidence="1 2">
    <name type="scientific">Rhodocollybia butyracea</name>
    <dbReference type="NCBI Taxonomy" id="206335"/>
    <lineage>
        <taxon>Eukaryota</taxon>
        <taxon>Fungi</taxon>
        <taxon>Dikarya</taxon>
        <taxon>Basidiomycota</taxon>
        <taxon>Agaricomycotina</taxon>
        <taxon>Agaricomycetes</taxon>
        <taxon>Agaricomycetidae</taxon>
        <taxon>Agaricales</taxon>
        <taxon>Marasmiineae</taxon>
        <taxon>Omphalotaceae</taxon>
        <taxon>Rhodocollybia</taxon>
    </lineage>
</organism>
<sequence length="76" mass="8295">DPSFNVVTCLNGTGIRKSTILDAISFVLGLTNMSTVIAFDFSRFQIADTCDGVTKASVTIVFDNLDGERRRIAYES</sequence>
<reference evidence="1" key="1">
    <citation type="submission" date="2020-11" db="EMBL/GenBank/DDBJ databases">
        <authorList>
            <consortium name="DOE Joint Genome Institute"/>
            <person name="Ahrendt S."/>
            <person name="Riley R."/>
            <person name="Andreopoulos W."/>
            <person name="Labutti K."/>
            <person name="Pangilinan J."/>
            <person name="Ruiz-Duenas F.J."/>
            <person name="Barrasa J.M."/>
            <person name="Sanchez-Garcia M."/>
            <person name="Camarero S."/>
            <person name="Miyauchi S."/>
            <person name="Serrano A."/>
            <person name="Linde D."/>
            <person name="Babiker R."/>
            <person name="Drula E."/>
            <person name="Ayuso-Fernandez I."/>
            <person name="Pacheco R."/>
            <person name="Padilla G."/>
            <person name="Ferreira P."/>
            <person name="Barriuso J."/>
            <person name="Kellner H."/>
            <person name="Castanera R."/>
            <person name="Alfaro M."/>
            <person name="Ramirez L."/>
            <person name="Pisabarro A.G."/>
            <person name="Kuo A."/>
            <person name="Tritt A."/>
            <person name="Lipzen A."/>
            <person name="He G."/>
            <person name="Yan M."/>
            <person name="Ng V."/>
            <person name="Cullen D."/>
            <person name="Martin F."/>
            <person name="Rosso M.-N."/>
            <person name="Henrissat B."/>
            <person name="Hibbett D."/>
            <person name="Martinez A.T."/>
            <person name="Grigoriev I.V."/>
        </authorList>
    </citation>
    <scope>NUCLEOTIDE SEQUENCE</scope>
    <source>
        <strain evidence="1">AH 40177</strain>
    </source>
</reference>
<comment type="caution">
    <text evidence="1">The sequence shown here is derived from an EMBL/GenBank/DDBJ whole genome shotgun (WGS) entry which is preliminary data.</text>
</comment>
<protein>
    <submittedName>
        <fullName evidence="1">Uncharacterized protein</fullName>
    </submittedName>
</protein>
<evidence type="ECO:0000313" key="1">
    <source>
        <dbReference type="EMBL" id="KAF9065980.1"/>
    </source>
</evidence>
<accession>A0A9P5PPY0</accession>
<keyword evidence="2" id="KW-1185">Reference proteome</keyword>
<dbReference type="Gene3D" id="3.40.50.300">
    <property type="entry name" value="P-loop containing nucleotide triphosphate hydrolases"/>
    <property type="match status" value="1"/>
</dbReference>
<dbReference type="OrthoDB" id="10255539at2759"/>
<dbReference type="Proteomes" id="UP000772434">
    <property type="component" value="Unassembled WGS sequence"/>
</dbReference>
<proteinExistence type="predicted"/>
<name>A0A9P5PPY0_9AGAR</name>